<evidence type="ECO:0000256" key="4">
    <source>
        <dbReference type="ARBA" id="ARBA00022517"/>
    </source>
</evidence>
<dbReference type="InterPro" id="IPR044742">
    <property type="entry name" value="DEAD/DEAH_RhlB"/>
</dbReference>
<evidence type="ECO:0000313" key="17">
    <source>
        <dbReference type="EMBL" id="KAF2147182.1"/>
    </source>
</evidence>
<dbReference type="CDD" id="cd18787">
    <property type="entry name" value="SF2_C_DEAD"/>
    <property type="match status" value="1"/>
</dbReference>
<keyword evidence="6 13" id="KW-0547">Nucleotide-binding</keyword>
<dbReference type="InterPro" id="IPR014001">
    <property type="entry name" value="Helicase_ATP-bd"/>
</dbReference>
<accession>A0A6A6BST8</accession>
<feature type="domain" description="Helicase ATP-binding" evidence="15">
    <location>
        <begin position="229"/>
        <end position="404"/>
    </location>
</feature>
<dbReference type="FunFam" id="3.40.50.300:FF:000008">
    <property type="entry name" value="ATP-dependent RNA helicase RhlB"/>
    <property type="match status" value="1"/>
</dbReference>
<dbReference type="GO" id="GO:0005524">
    <property type="term" value="F:ATP binding"/>
    <property type="evidence" value="ECO:0007669"/>
    <property type="project" value="UniProtKB-KW"/>
</dbReference>
<dbReference type="AlphaFoldDB" id="A0A6A6BST8"/>
<evidence type="ECO:0000313" key="18">
    <source>
        <dbReference type="Proteomes" id="UP000799438"/>
    </source>
</evidence>
<protein>
    <recommendedName>
        <fullName evidence="3">RNA helicase</fullName>
        <ecNumber evidence="3">3.6.4.13</ecNumber>
    </recommendedName>
</protein>
<dbReference type="GO" id="GO:0003676">
    <property type="term" value="F:nucleic acid binding"/>
    <property type="evidence" value="ECO:0007669"/>
    <property type="project" value="InterPro"/>
</dbReference>
<evidence type="ECO:0000259" key="15">
    <source>
        <dbReference type="PROSITE" id="PS51192"/>
    </source>
</evidence>
<dbReference type="PROSITE" id="PS51194">
    <property type="entry name" value="HELICASE_CTER"/>
    <property type="match status" value="1"/>
</dbReference>
<evidence type="ECO:0000256" key="7">
    <source>
        <dbReference type="ARBA" id="ARBA00022801"/>
    </source>
</evidence>
<dbReference type="EMBL" id="ML995474">
    <property type="protein sequence ID" value="KAF2147182.1"/>
    <property type="molecule type" value="Genomic_DNA"/>
</dbReference>
<feature type="compositionally biased region" description="Basic residues" evidence="14">
    <location>
        <begin position="54"/>
        <end position="64"/>
    </location>
</feature>
<evidence type="ECO:0000256" key="10">
    <source>
        <dbReference type="ARBA" id="ARBA00023242"/>
    </source>
</evidence>
<name>A0A6A6BST8_9PEZI</name>
<sequence length="614" mass="66681">MAKRSLKESAIGDDAPEVNIKIQRKKSRKDKSAEESVTETPATDSETVDAKAEKKSKKEKKRKNKSEEVTEEESSSAADAEAAKAAKKARKEPKRAAKVTQSTDEDSEKAKRKAEKKAKKAAKQDQEDSAVATPVVESNGDAPPVTNGTTAAPADVTSGYVEDPKLTALPQSEVDAFLTKNMITLTDPLNTTAKYRPIISFEHLSITDDALRAPFKTFTAPTPIQAAAWPSLFAGRDVVGVAETGSGKTLAFGVPCVRYITSLPKKERKGVKAVIVSPTRELAAQIHEQLVKLAGPYGLEVTCIYGGVPKDDQRVQLKRASIVVATPGRLNDLIDEGSADISSAGYVVLDEADRMLDKGFEDAIRKIISSTRPMGQRQTLMFTATWPQSVRELASTFMTSPVRVNIGDNPTGELRANTRISQTVEVVEPRNKEYRLLQLLKENLAGAKKNDRILVFCLYKKEATRIEGFIRSKGFSVAGIHGDLGQSQRTASLDAFKKGQVNLLVATDVAARGLDIPEVKVVLNVTFPLTAEDYVHRIGRTGRAGKDGKAITLFTEHDKPLAGALVNVLKGANQPVPQELMKFGTTVKKKGHDAYGAFFKDTEGMKQATKITFD</sequence>
<dbReference type="InterPro" id="IPR027417">
    <property type="entry name" value="P-loop_NTPase"/>
</dbReference>
<feature type="domain" description="Helicase C-terminal" evidence="16">
    <location>
        <begin position="432"/>
        <end position="584"/>
    </location>
</feature>
<dbReference type="GeneID" id="54296075"/>
<evidence type="ECO:0000256" key="13">
    <source>
        <dbReference type="RuleBase" id="RU000492"/>
    </source>
</evidence>
<comment type="similarity">
    <text evidence="2">Belongs to the DEAD box helicase family. DDX5/DBP2 subfamily.</text>
</comment>
<feature type="compositionally biased region" description="Basic residues" evidence="14">
    <location>
        <begin position="85"/>
        <end position="97"/>
    </location>
</feature>
<dbReference type="Pfam" id="PF00270">
    <property type="entry name" value="DEAD"/>
    <property type="match status" value="1"/>
</dbReference>
<keyword evidence="7 13" id="KW-0378">Hydrolase</keyword>
<keyword evidence="10" id="KW-0539">Nucleus</keyword>
<dbReference type="InterPro" id="IPR001650">
    <property type="entry name" value="Helicase_C-like"/>
</dbReference>
<dbReference type="RefSeq" id="XP_033402890.1">
    <property type="nucleotide sequence ID" value="XM_033538579.1"/>
</dbReference>
<evidence type="ECO:0000256" key="5">
    <source>
        <dbReference type="ARBA" id="ARBA00022552"/>
    </source>
</evidence>
<proteinExistence type="inferred from homology"/>
<evidence type="ECO:0000256" key="11">
    <source>
        <dbReference type="ARBA" id="ARBA00037449"/>
    </source>
</evidence>
<organism evidence="17 18">
    <name type="scientific">Aplosporella prunicola CBS 121167</name>
    <dbReference type="NCBI Taxonomy" id="1176127"/>
    <lineage>
        <taxon>Eukaryota</taxon>
        <taxon>Fungi</taxon>
        <taxon>Dikarya</taxon>
        <taxon>Ascomycota</taxon>
        <taxon>Pezizomycotina</taxon>
        <taxon>Dothideomycetes</taxon>
        <taxon>Dothideomycetes incertae sedis</taxon>
        <taxon>Botryosphaeriales</taxon>
        <taxon>Aplosporellaceae</taxon>
        <taxon>Aplosporella</taxon>
    </lineage>
</organism>
<dbReference type="PROSITE" id="PS51192">
    <property type="entry name" value="HELICASE_ATP_BIND_1"/>
    <property type="match status" value="1"/>
</dbReference>
<feature type="region of interest" description="Disordered" evidence="14">
    <location>
        <begin position="1"/>
        <end position="157"/>
    </location>
</feature>
<gene>
    <name evidence="17" type="ORF">K452DRAFT_261457</name>
</gene>
<evidence type="ECO:0000256" key="8">
    <source>
        <dbReference type="ARBA" id="ARBA00022806"/>
    </source>
</evidence>
<evidence type="ECO:0000256" key="2">
    <source>
        <dbReference type="ARBA" id="ARBA00009334"/>
    </source>
</evidence>
<comment type="function">
    <text evidence="11">ATP-dependent RNA helicase required for 60S ribosomal subunit synthesis. Involved in efficient pre-rRNA processing, predominantly at site A3, which is necessary for the normal formation of 25S and 5.8S rRNAs.</text>
</comment>
<reference evidence="17" key="1">
    <citation type="journal article" date="2020" name="Stud. Mycol.">
        <title>101 Dothideomycetes genomes: a test case for predicting lifestyles and emergence of pathogens.</title>
        <authorList>
            <person name="Haridas S."/>
            <person name="Albert R."/>
            <person name="Binder M."/>
            <person name="Bloem J."/>
            <person name="Labutti K."/>
            <person name="Salamov A."/>
            <person name="Andreopoulos B."/>
            <person name="Baker S."/>
            <person name="Barry K."/>
            <person name="Bills G."/>
            <person name="Bluhm B."/>
            <person name="Cannon C."/>
            <person name="Castanera R."/>
            <person name="Culley D."/>
            <person name="Daum C."/>
            <person name="Ezra D."/>
            <person name="Gonzalez J."/>
            <person name="Henrissat B."/>
            <person name="Kuo A."/>
            <person name="Liang C."/>
            <person name="Lipzen A."/>
            <person name="Lutzoni F."/>
            <person name="Magnuson J."/>
            <person name="Mondo S."/>
            <person name="Nolan M."/>
            <person name="Ohm R."/>
            <person name="Pangilinan J."/>
            <person name="Park H.-J."/>
            <person name="Ramirez L."/>
            <person name="Alfaro M."/>
            <person name="Sun H."/>
            <person name="Tritt A."/>
            <person name="Yoshinaga Y."/>
            <person name="Zwiers L.-H."/>
            <person name="Turgeon B."/>
            <person name="Goodwin S."/>
            <person name="Spatafora J."/>
            <person name="Crous P."/>
            <person name="Grigoriev I."/>
        </authorList>
    </citation>
    <scope>NUCLEOTIDE SEQUENCE</scope>
    <source>
        <strain evidence="17">CBS 121167</strain>
    </source>
</reference>
<dbReference type="GO" id="GO:0016787">
    <property type="term" value="F:hydrolase activity"/>
    <property type="evidence" value="ECO:0007669"/>
    <property type="project" value="UniProtKB-KW"/>
</dbReference>
<comment type="catalytic activity">
    <reaction evidence="12">
        <text>ATP + H2O = ADP + phosphate + H(+)</text>
        <dbReference type="Rhea" id="RHEA:13065"/>
        <dbReference type="ChEBI" id="CHEBI:15377"/>
        <dbReference type="ChEBI" id="CHEBI:15378"/>
        <dbReference type="ChEBI" id="CHEBI:30616"/>
        <dbReference type="ChEBI" id="CHEBI:43474"/>
        <dbReference type="ChEBI" id="CHEBI:456216"/>
        <dbReference type="EC" id="3.6.4.13"/>
    </reaction>
</comment>
<keyword evidence="4" id="KW-0690">Ribosome biogenesis</keyword>
<feature type="compositionally biased region" description="Basic residues" evidence="14">
    <location>
        <begin position="110"/>
        <end position="121"/>
    </location>
</feature>
<dbReference type="PROSITE" id="PS00039">
    <property type="entry name" value="DEAD_ATP_HELICASE"/>
    <property type="match status" value="1"/>
</dbReference>
<evidence type="ECO:0000256" key="3">
    <source>
        <dbReference type="ARBA" id="ARBA00012552"/>
    </source>
</evidence>
<evidence type="ECO:0000256" key="1">
    <source>
        <dbReference type="ARBA" id="ARBA00004604"/>
    </source>
</evidence>
<evidence type="ECO:0000256" key="6">
    <source>
        <dbReference type="ARBA" id="ARBA00022741"/>
    </source>
</evidence>
<dbReference type="GO" id="GO:0003724">
    <property type="term" value="F:RNA helicase activity"/>
    <property type="evidence" value="ECO:0007669"/>
    <property type="project" value="UniProtKB-EC"/>
</dbReference>
<dbReference type="CDD" id="cd00268">
    <property type="entry name" value="DEADc"/>
    <property type="match status" value="1"/>
</dbReference>
<dbReference type="OrthoDB" id="196131at2759"/>
<dbReference type="SMART" id="SM00487">
    <property type="entry name" value="DEXDc"/>
    <property type="match status" value="1"/>
</dbReference>
<keyword evidence="8 13" id="KW-0347">Helicase</keyword>
<dbReference type="InterPro" id="IPR011545">
    <property type="entry name" value="DEAD/DEAH_box_helicase_dom"/>
</dbReference>
<dbReference type="Proteomes" id="UP000799438">
    <property type="component" value="Unassembled WGS sequence"/>
</dbReference>
<comment type="subcellular location">
    <subcellularLocation>
        <location evidence="1">Nucleus</location>
        <location evidence="1">Nucleolus</location>
    </subcellularLocation>
</comment>
<evidence type="ECO:0000256" key="12">
    <source>
        <dbReference type="ARBA" id="ARBA00047984"/>
    </source>
</evidence>
<dbReference type="SUPFAM" id="SSF52540">
    <property type="entry name" value="P-loop containing nucleoside triphosphate hydrolases"/>
    <property type="match status" value="1"/>
</dbReference>
<dbReference type="Gene3D" id="3.40.50.300">
    <property type="entry name" value="P-loop containing nucleotide triphosphate hydrolases"/>
    <property type="match status" value="2"/>
</dbReference>
<dbReference type="EC" id="3.6.4.13" evidence="3"/>
<keyword evidence="5" id="KW-0698">rRNA processing</keyword>
<keyword evidence="18" id="KW-1185">Reference proteome</keyword>
<evidence type="ECO:0000256" key="14">
    <source>
        <dbReference type="SAM" id="MobiDB-lite"/>
    </source>
</evidence>
<evidence type="ECO:0000259" key="16">
    <source>
        <dbReference type="PROSITE" id="PS51194"/>
    </source>
</evidence>
<dbReference type="PANTHER" id="PTHR47958">
    <property type="entry name" value="ATP-DEPENDENT RNA HELICASE DBP3"/>
    <property type="match status" value="1"/>
</dbReference>
<evidence type="ECO:0000256" key="9">
    <source>
        <dbReference type="ARBA" id="ARBA00022840"/>
    </source>
</evidence>
<dbReference type="SMART" id="SM00490">
    <property type="entry name" value="HELICc"/>
    <property type="match status" value="1"/>
</dbReference>
<dbReference type="Pfam" id="PF00271">
    <property type="entry name" value="Helicase_C"/>
    <property type="match status" value="1"/>
</dbReference>
<dbReference type="InterPro" id="IPR000629">
    <property type="entry name" value="RNA-helicase_DEAD-box_CS"/>
</dbReference>
<keyword evidence="9 13" id="KW-0067">ATP-binding</keyword>